<proteinExistence type="predicted"/>
<evidence type="ECO:0000256" key="3">
    <source>
        <dbReference type="ARBA" id="ARBA00023163"/>
    </source>
</evidence>
<organism evidence="6 7">
    <name type="scientific">Granulicella mallensis (strain ATCC BAA-1857 / DSM 23137 / MP5ACTX8)</name>
    <dbReference type="NCBI Taxonomy" id="682795"/>
    <lineage>
        <taxon>Bacteria</taxon>
        <taxon>Pseudomonadati</taxon>
        <taxon>Acidobacteriota</taxon>
        <taxon>Terriglobia</taxon>
        <taxon>Terriglobales</taxon>
        <taxon>Acidobacteriaceae</taxon>
        <taxon>Granulicella</taxon>
    </lineage>
</organism>
<dbReference type="SMART" id="SM00342">
    <property type="entry name" value="HTH_ARAC"/>
    <property type="match status" value="1"/>
</dbReference>
<dbReference type="Gene3D" id="1.10.10.60">
    <property type="entry name" value="Homeodomain-like"/>
    <property type="match status" value="2"/>
</dbReference>
<dbReference type="GO" id="GO:0003700">
    <property type="term" value="F:DNA-binding transcription factor activity"/>
    <property type="evidence" value="ECO:0007669"/>
    <property type="project" value="InterPro"/>
</dbReference>
<dbReference type="HOGENOM" id="CLU_000445_88_4_0"/>
<gene>
    <name evidence="6" type="ordered locus">AciX8_0285</name>
</gene>
<dbReference type="eggNOG" id="COG2207">
    <property type="taxonomic scope" value="Bacteria"/>
</dbReference>
<dbReference type="PROSITE" id="PS00041">
    <property type="entry name" value="HTH_ARAC_FAMILY_1"/>
    <property type="match status" value="1"/>
</dbReference>
<protein>
    <submittedName>
        <fullName evidence="6">Transcriptional regulator, AraC family</fullName>
    </submittedName>
</protein>
<dbReference type="PANTHER" id="PTHR46796">
    <property type="entry name" value="HTH-TYPE TRANSCRIPTIONAL ACTIVATOR RHAS-RELATED"/>
    <property type="match status" value="1"/>
</dbReference>
<name>G8P0N4_GRAMM</name>
<keyword evidence="7" id="KW-1185">Reference proteome</keyword>
<feature type="domain" description="HTH araC/xylS-type" evidence="5">
    <location>
        <begin position="193"/>
        <end position="291"/>
    </location>
</feature>
<accession>G8P0N4</accession>
<evidence type="ECO:0000256" key="1">
    <source>
        <dbReference type="ARBA" id="ARBA00023015"/>
    </source>
</evidence>
<keyword evidence="1" id="KW-0805">Transcription regulation</keyword>
<keyword evidence="3" id="KW-0804">Transcription</keyword>
<dbReference type="PRINTS" id="PR00032">
    <property type="entry name" value="HTHARAC"/>
</dbReference>
<dbReference type="PANTHER" id="PTHR46796:SF6">
    <property type="entry name" value="ARAC SUBFAMILY"/>
    <property type="match status" value="1"/>
</dbReference>
<feature type="region of interest" description="Disordered" evidence="4">
    <location>
        <begin position="68"/>
        <end position="88"/>
    </location>
</feature>
<evidence type="ECO:0000259" key="5">
    <source>
        <dbReference type="PROSITE" id="PS01124"/>
    </source>
</evidence>
<evidence type="ECO:0000313" key="6">
    <source>
        <dbReference type="EMBL" id="AEU34642.1"/>
    </source>
</evidence>
<dbReference type="Pfam" id="PF12833">
    <property type="entry name" value="HTH_18"/>
    <property type="match status" value="1"/>
</dbReference>
<dbReference type="InterPro" id="IPR009057">
    <property type="entry name" value="Homeodomain-like_sf"/>
</dbReference>
<evidence type="ECO:0000256" key="4">
    <source>
        <dbReference type="SAM" id="MobiDB-lite"/>
    </source>
</evidence>
<evidence type="ECO:0000313" key="7">
    <source>
        <dbReference type="Proteomes" id="UP000007113"/>
    </source>
</evidence>
<dbReference type="OrthoDB" id="121508at2"/>
<dbReference type="Proteomes" id="UP000007113">
    <property type="component" value="Chromosome"/>
</dbReference>
<dbReference type="RefSeq" id="WP_014263526.1">
    <property type="nucleotide sequence ID" value="NC_016631.1"/>
</dbReference>
<dbReference type="InterPro" id="IPR050204">
    <property type="entry name" value="AraC_XylS_family_regulators"/>
</dbReference>
<dbReference type="InterPro" id="IPR018062">
    <property type="entry name" value="HTH_AraC-typ_CS"/>
</dbReference>
<dbReference type="EMBL" id="CP003130">
    <property type="protein sequence ID" value="AEU34642.1"/>
    <property type="molecule type" value="Genomic_DNA"/>
</dbReference>
<dbReference type="PROSITE" id="PS01124">
    <property type="entry name" value="HTH_ARAC_FAMILY_2"/>
    <property type="match status" value="1"/>
</dbReference>
<dbReference type="KEGG" id="gma:AciX8_0285"/>
<dbReference type="SUPFAM" id="SSF46689">
    <property type="entry name" value="Homeodomain-like"/>
    <property type="match status" value="2"/>
</dbReference>
<dbReference type="GO" id="GO:0043565">
    <property type="term" value="F:sequence-specific DNA binding"/>
    <property type="evidence" value="ECO:0007669"/>
    <property type="project" value="InterPro"/>
</dbReference>
<keyword evidence="2" id="KW-0238">DNA-binding</keyword>
<dbReference type="AlphaFoldDB" id="G8P0N4"/>
<sequence length="295" mass="33029">MYAKESIVNADREPGKRLASSRDAGWHSLLVQKVESPFLVDCYETVPTPDQAITVVLSGHSVIESASSGKWRKAQHRPGSGGSSEPYHADKLRWKTQSATPLVTAHLYMPPFFFLEAKDELNLDDLTCPNHHGFVDPLTAQIVTAIAAAAEQGYPDLYAETAARFLATHLLLSNPKRTLKPRVVRDLPDARIERVLAYIEHHLDMYMTIATLSHEAGISPFHFARLFKRRIGASPHEYITRRRMQRAAEDLLSTDKPVSDIASASGYEHQGHFAAAFKRAYGDNPISFRRSRRSL</sequence>
<evidence type="ECO:0000256" key="2">
    <source>
        <dbReference type="ARBA" id="ARBA00023125"/>
    </source>
</evidence>
<reference evidence="6 7" key="1">
    <citation type="submission" date="2011-11" db="EMBL/GenBank/DDBJ databases">
        <title>Complete sequence of Granulicella mallensis MP5ACTX8.</title>
        <authorList>
            <consortium name="US DOE Joint Genome Institute"/>
            <person name="Lucas S."/>
            <person name="Copeland A."/>
            <person name="Lapidus A."/>
            <person name="Cheng J.-F."/>
            <person name="Goodwin L."/>
            <person name="Pitluck S."/>
            <person name="Peters L."/>
            <person name="Lu M."/>
            <person name="Detter J.C."/>
            <person name="Han C."/>
            <person name="Tapia R."/>
            <person name="Land M."/>
            <person name="Hauser L."/>
            <person name="Kyrpides N."/>
            <person name="Ivanova N."/>
            <person name="Mikhailova N."/>
            <person name="Pagani I."/>
            <person name="Rawat S."/>
            <person name="Mannisto M."/>
            <person name="Haggblom M."/>
            <person name="Woyke T."/>
        </authorList>
    </citation>
    <scope>NUCLEOTIDE SEQUENCE [LARGE SCALE GENOMIC DNA]</scope>
    <source>
        <strain evidence="7">ATCC BAA-1857 / DSM 23137 / MP5ACTX8</strain>
    </source>
</reference>
<dbReference type="STRING" id="682795.AciX8_0285"/>
<dbReference type="InterPro" id="IPR018060">
    <property type="entry name" value="HTH_AraC"/>
</dbReference>
<dbReference type="InterPro" id="IPR020449">
    <property type="entry name" value="Tscrpt_reg_AraC-type_HTH"/>
</dbReference>